<reference evidence="3 4" key="1">
    <citation type="journal article" date="2023" name="Microbiol. Resour. Announc.">
        <title>Complete Genome Sequence of Imperialibacter roseus strain P4T.</title>
        <authorList>
            <person name="Tizabi D.R."/>
            <person name="Bachvaroff T."/>
            <person name="Hill R.T."/>
        </authorList>
    </citation>
    <scope>NUCLEOTIDE SEQUENCE [LARGE SCALE GENOMIC DNA]</scope>
    <source>
        <strain evidence="3 4">P4T</strain>
    </source>
</reference>
<evidence type="ECO:0000313" key="4">
    <source>
        <dbReference type="Proteomes" id="UP001302349"/>
    </source>
</evidence>
<evidence type="ECO:0000259" key="2">
    <source>
        <dbReference type="Pfam" id="PF13568"/>
    </source>
</evidence>
<dbReference type="Proteomes" id="UP001302349">
    <property type="component" value="Chromosome"/>
</dbReference>
<dbReference type="InterPro" id="IPR025665">
    <property type="entry name" value="Beta-barrel_OMP_2"/>
</dbReference>
<keyword evidence="4" id="KW-1185">Reference proteome</keyword>
<dbReference type="EMBL" id="CP136051">
    <property type="protein sequence ID" value="WOK05780.1"/>
    <property type="molecule type" value="Genomic_DNA"/>
</dbReference>
<accession>A0ABZ0IN72</accession>
<feature type="domain" description="Outer membrane protein beta-barrel" evidence="2">
    <location>
        <begin position="30"/>
        <end position="220"/>
    </location>
</feature>
<gene>
    <name evidence="3" type="ORF">RT717_22150</name>
</gene>
<feature type="chain" id="PRO_5045663047" evidence="1">
    <location>
        <begin position="31"/>
        <end position="246"/>
    </location>
</feature>
<dbReference type="SUPFAM" id="SSF56925">
    <property type="entry name" value="OMPA-like"/>
    <property type="match status" value="1"/>
</dbReference>
<sequence length="246" mass="26580">MRSFVSRLRRLRSTHLIFLLCGLWVHDASAQDDGLSAFSPLRYGAKVGANLNQFSQTGMVIDVNGGAVVSYQVSDLIGIRGELLYMGIGGGLSDRVIDLSAFEGNILSVTYENRSRSIKNVELPVMAAISIPTNGSSVSPKFLIGASYGYSIASFESRDLNFTMADGSLAPPVSNTVENVSSSTQSHQFAMHGGFALEYGLGNGSSFYQEIRYRYGLDNINIDRGRPGLGGELIPSTISLNFGYFF</sequence>
<organism evidence="3 4">
    <name type="scientific">Imperialibacter roseus</name>
    <dbReference type="NCBI Taxonomy" id="1324217"/>
    <lineage>
        <taxon>Bacteria</taxon>
        <taxon>Pseudomonadati</taxon>
        <taxon>Bacteroidota</taxon>
        <taxon>Cytophagia</taxon>
        <taxon>Cytophagales</taxon>
        <taxon>Flammeovirgaceae</taxon>
        <taxon>Imperialibacter</taxon>
    </lineage>
</organism>
<feature type="signal peptide" evidence="1">
    <location>
        <begin position="1"/>
        <end position="30"/>
    </location>
</feature>
<keyword evidence="1" id="KW-0732">Signal</keyword>
<dbReference type="Pfam" id="PF13568">
    <property type="entry name" value="OMP_b-brl_2"/>
    <property type="match status" value="1"/>
</dbReference>
<protein>
    <submittedName>
        <fullName evidence="3">Outer membrane beta-barrel protein</fullName>
    </submittedName>
</protein>
<dbReference type="RefSeq" id="WP_317488535.1">
    <property type="nucleotide sequence ID" value="NZ_CP136051.1"/>
</dbReference>
<proteinExistence type="predicted"/>
<name>A0ABZ0IN72_9BACT</name>
<evidence type="ECO:0000256" key="1">
    <source>
        <dbReference type="SAM" id="SignalP"/>
    </source>
</evidence>
<evidence type="ECO:0000313" key="3">
    <source>
        <dbReference type="EMBL" id="WOK05780.1"/>
    </source>
</evidence>
<dbReference type="InterPro" id="IPR011250">
    <property type="entry name" value="OMP/PagP_B-barrel"/>
</dbReference>